<evidence type="ECO:0000256" key="1">
    <source>
        <dbReference type="SAM" id="SignalP"/>
    </source>
</evidence>
<organism evidence="2 3">
    <name type="scientific">Terrimonas ginsenosidimutans</name>
    <dbReference type="NCBI Taxonomy" id="2908004"/>
    <lineage>
        <taxon>Bacteria</taxon>
        <taxon>Pseudomonadati</taxon>
        <taxon>Bacteroidota</taxon>
        <taxon>Chitinophagia</taxon>
        <taxon>Chitinophagales</taxon>
        <taxon>Chitinophagaceae</taxon>
        <taxon>Terrimonas</taxon>
    </lineage>
</organism>
<keyword evidence="1" id="KW-0732">Signal</keyword>
<accession>A0ABS9KV15</accession>
<dbReference type="Proteomes" id="UP001165367">
    <property type="component" value="Unassembled WGS sequence"/>
</dbReference>
<protein>
    <recommendedName>
        <fullName evidence="4">Haem-binding uptake Tiki superfamily ChaN domain-containing protein</fullName>
    </recommendedName>
</protein>
<comment type="caution">
    <text evidence="2">The sequence shown here is derived from an EMBL/GenBank/DDBJ whole genome shotgun (WGS) entry which is preliminary data.</text>
</comment>
<dbReference type="RefSeq" id="WP_237874737.1">
    <property type="nucleotide sequence ID" value="NZ_JAKLTR010000012.1"/>
</dbReference>
<dbReference type="EMBL" id="JAKLTR010000012">
    <property type="protein sequence ID" value="MCG2616199.1"/>
    <property type="molecule type" value="Genomic_DNA"/>
</dbReference>
<name>A0ABS9KV15_9BACT</name>
<evidence type="ECO:0000313" key="3">
    <source>
        <dbReference type="Proteomes" id="UP001165367"/>
    </source>
</evidence>
<evidence type="ECO:0000313" key="2">
    <source>
        <dbReference type="EMBL" id="MCG2616199.1"/>
    </source>
</evidence>
<sequence>MKHLLFPLLLFISFCSSAQAKKKLSDQDKLNNCISTHTQYFTFNDENPSGNAWDTLKSLFEKNEFVAWGEYHNSPLLSRLTALAMAAASKHGYRTLCVETSPFVASELMRISRTNSPSNTLEKIFNAGYPGIGTLPFFRTKEDAQILHAADKLKYDIWGIDQEFQMAFSYGIKKVYDAQSLKTRTRFQPLVDSLLARWWYPDTKLIDSLKNAIRHKKLKSILDDIRISKEIYRDGDNEGRAMLMKKNFFRYYNKSPNSKVFFKMGSNHLAKGINLQTNVYDIGNAVYELAQRSGRNFTNVYIMVRYTTEKGQLIDDFYCENNENPKVFSGLYDQSKWVLVDIRSLRTRLNYDNSLSRDAYAVIEKYDYVLVSPEVMQ</sequence>
<keyword evidence="3" id="KW-1185">Reference proteome</keyword>
<gene>
    <name evidence="2" type="ORF">LZZ85_18015</name>
</gene>
<reference evidence="2" key="1">
    <citation type="submission" date="2022-01" db="EMBL/GenBank/DDBJ databases">
        <authorList>
            <person name="Jo J.-H."/>
            <person name="Im W.-T."/>
        </authorList>
    </citation>
    <scope>NUCLEOTIDE SEQUENCE</scope>
    <source>
        <strain evidence="2">NA20</strain>
    </source>
</reference>
<proteinExistence type="predicted"/>
<feature type="chain" id="PRO_5046269599" description="Haem-binding uptake Tiki superfamily ChaN domain-containing protein" evidence="1">
    <location>
        <begin position="21"/>
        <end position="377"/>
    </location>
</feature>
<evidence type="ECO:0008006" key="4">
    <source>
        <dbReference type="Google" id="ProtNLM"/>
    </source>
</evidence>
<feature type="signal peptide" evidence="1">
    <location>
        <begin position="1"/>
        <end position="20"/>
    </location>
</feature>